<evidence type="ECO:0000259" key="11">
    <source>
        <dbReference type="Pfam" id="PF23231"/>
    </source>
</evidence>
<evidence type="ECO:0000313" key="13">
    <source>
        <dbReference type="EMBL" id="KAJ4453836.1"/>
    </source>
</evidence>
<gene>
    <name evidence="13" type="ORF">PAPYR_11591</name>
</gene>
<dbReference type="EMBL" id="JAPMOS010000209">
    <property type="protein sequence ID" value="KAJ4453836.1"/>
    <property type="molecule type" value="Genomic_DNA"/>
</dbReference>
<dbReference type="InterPro" id="IPR019734">
    <property type="entry name" value="TPR_rpt"/>
</dbReference>
<dbReference type="PANTHER" id="PTHR11246:SF3">
    <property type="entry name" value="CROOKED NECK-LIKE PROTEIN 1"/>
    <property type="match status" value="1"/>
</dbReference>
<evidence type="ECO:0000256" key="10">
    <source>
        <dbReference type="SAM" id="MobiDB-lite"/>
    </source>
</evidence>
<keyword evidence="14" id="KW-1185">Reference proteome</keyword>
<dbReference type="Proteomes" id="UP001141327">
    <property type="component" value="Unassembled WGS sequence"/>
</dbReference>
<dbReference type="InterPro" id="IPR055430">
    <property type="entry name" value="HAT_Syf1_CNRKL1_C"/>
</dbReference>
<accession>A0ABQ8U3E5</accession>
<comment type="caution">
    <text evidence="13">The sequence shown here is derived from an EMBL/GenBank/DDBJ whole genome shotgun (WGS) entry which is preliminary data.</text>
</comment>
<evidence type="ECO:0000256" key="4">
    <source>
        <dbReference type="ARBA" id="ARBA00022728"/>
    </source>
</evidence>
<dbReference type="Pfam" id="PF23231">
    <property type="entry name" value="HAT_Syf1_CNRKL1_C"/>
    <property type="match status" value="1"/>
</dbReference>
<evidence type="ECO:0000259" key="12">
    <source>
        <dbReference type="Pfam" id="PF23233"/>
    </source>
</evidence>
<feature type="region of interest" description="Disordered" evidence="10">
    <location>
        <begin position="584"/>
        <end position="611"/>
    </location>
</feature>
<evidence type="ECO:0000256" key="9">
    <source>
        <dbReference type="PROSITE-ProRule" id="PRU00339"/>
    </source>
</evidence>
<comment type="subcellular location">
    <subcellularLocation>
        <location evidence="1">Nucleus</location>
    </subcellularLocation>
</comment>
<keyword evidence="4" id="KW-0747">Spliceosome</keyword>
<dbReference type="PANTHER" id="PTHR11246">
    <property type="entry name" value="PRE-MRNA SPLICING FACTOR"/>
    <property type="match status" value="1"/>
</dbReference>
<evidence type="ECO:0000256" key="2">
    <source>
        <dbReference type="ARBA" id="ARBA00008644"/>
    </source>
</evidence>
<proteinExistence type="inferred from homology"/>
<keyword evidence="7" id="KW-0539">Nucleus</keyword>
<evidence type="ECO:0000256" key="5">
    <source>
        <dbReference type="ARBA" id="ARBA00022737"/>
    </source>
</evidence>
<reference evidence="13" key="1">
    <citation type="journal article" date="2022" name="bioRxiv">
        <title>Genomics of Preaxostyla Flagellates Illuminates Evolutionary Transitions and the Path Towards Mitochondrial Loss.</title>
        <authorList>
            <person name="Novak L.V.F."/>
            <person name="Treitli S.C."/>
            <person name="Pyrih J."/>
            <person name="Halakuc P."/>
            <person name="Pipaliya S.V."/>
            <person name="Vacek V."/>
            <person name="Brzon O."/>
            <person name="Soukal P."/>
            <person name="Eme L."/>
            <person name="Dacks J.B."/>
            <person name="Karnkowska A."/>
            <person name="Elias M."/>
            <person name="Hampl V."/>
        </authorList>
    </citation>
    <scope>NUCLEOTIDE SEQUENCE</scope>
    <source>
        <strain evidence="13">RCP-MX</strain>
    </source>
</reference>
<keyword evidence="5" id="KW-0677">Repeat</keyword>
<feature type="domain" description="Pre-mRNA-splicing factor Syf1/CRNKL1-like C-terminal HAT-repeats" evidence="11">
    <location>
        <begin position="74"/>
        <end position="289"/>
    </location>
</feature>
<comment type="function">
    <text evidence="8">Involved in pre-mRNA splicing and cell cycle progression. Required for the spliceosome assembly and initiation of the DNA replication.</text>
</comment>
<comment type="similarity">
    <text evidence="2">Belongs to the crooked-neck family.</text>
</comment>
<evidence type="ECO:0000256" key="8">
    <source>
        <dbReference type="ARBA" id="ARBA00037040"/>
    </source>
</evidence>
<evidence type="ECO:0000256" key="6">
    <source>
        <dbReference type="ARBA" id="ARBA00023187"/>
    </source>
</evidence>
<feature type="region of interest" description="Disordered" evidence="10">
    <location>
        <begin position="645"/>
        <end position="692"/>
    </location>
</feature>
<evidence type="ECO:0000256" key="3">
    <source>
        <dbReference type="ARBA" id="ARBA00022664"/>
    </source>
</evidence>
<dbReference type="PROSITE" id="PS50005">
    <property type="entry name" value="TPR"/>
    <property type="match status" value="1"/>
</dbReference>
<protein>
    <submittedName>
        <fullName evidence="13">Uncharacterized protein</fullName>
    </submittedName>
</protein>
<dbReference type="InterPro" id="IPR045075">
    <property type="entry name" value="Syf1-like"/>
</dbReference>
<dbReference type="SUPFAM" id="SSF48452">
    <property type="entry name" value="TPR-like"/>
    <property type="match status" value="4"/>
</dbReference>
<feature type="domain" description="Pre-mRNA-splicing factor Syf1-like N-terminal HAT-repeats" evidence="12">
    <location>
        <begin position="306"/>
        <end position="463"/>
    </location>
</feature>
<feature type="repeat" description="TPR" evidence="9">
    <location>
        <begin position="73"/>
        <end position="106"/>
    </location>
</feature>
<organism evidence="13 14">
    <name type="scientific">Paratrimastix pyriformis</name>
    <dbReference type="NCBI Taxonomy" id="342808"/>
    <lineage>
        <taxon>Eukaryota</taxon>
        <taxon>Metamonada</taxon>
        <taxon>Preaxostyla</taxon>
        <taxon>Paratrimastigidae</taxon>
        <taxon>Paratrimastix</taxon>
    </lineage>
</organism>
<evidence type="ECO:0000313" key="14">
    <source>
        <dbReference type="Proteomes" id="UP001141327"/>
    </source>
</evidence>
<keyword evidence="6" id="KW-0508">mRNA splicing</keyword>
<sequence>MDPVKRRAGQVQNKTPAPVQITAEQILLKTKERQEKEPAPPAQKITDVDELNDFRLRKRKQFEDRVRQQRYNINVWLKYAAFEESQHDFRRARSVFERTLDVDPRNPTVYIKYAEMETRYKHFNHARNIFTLTSRYKYTFFEEMLGNIPAARQIFDRWMGWKPDTPAWIAFVKLEMRYHEHERARQILERFIQCHPVLPSYLKYAKFLEKNLHDIEGARAIYQRAYAELGLTFANTDQYYCAFAQFEERRSRFPVERARTLYRFALEHLPRTQAPRLYAMFAQFEKQHGDRAAIEDVIVSKRRFQYEQLKADKCNYDVWFDYARLEESQGNPEHIREVYQRAISCVPPEEDKRLWRRYIYLWINFAMYEELEAKDDARAERIYQLCIDNVIPHTKFTFAKMWVLYSQFLVRQKKLPEARALLGRAIRTCPKHRIFRHAIELETQLGAVNACRQLHQRYIMWAPTASAAWVRFAEFETDLGEVDRARAIYDMAANQAAMDVPEAIWKAYIDMEIAQANPEGVRAIYERLLGRAGTVKVWVSYALFETDNDPALARAVFERGYKTIPKDMPDERATLLDSWRDFEERYGTPRPRPQSKLPTRQKKQRPIVGPDGQVQGWEEYIAYTFPEDAAQARSKMLAKAKAWKLKQQQQQRRLTEGGSGEEPQEEIDTETGAASTEGRRRRRLGLGMSLTC</sequence>
<dbReference type="InterPro" id="IPR055433">
    <property type="entry name" value="HAT_Syf1-like_N"/>
</dbReference>
<evidence type="ECO:0000256" key="1">
    <source>
        <dbReference type="ARBA" id="ARBA00004123"/>
    </source>
</evidence>
<dbReference type="Gene3D" id="1.25.40.10">
    <property type="entry name" value="Tetratricopeptide repeat domain"/>
    <property type="match status" value="4"/>
</dbReference>
<evidence type="ECO:0000256" key="7">
    <source>
        <dbReference type="ARBA" id="ARBA00023242"/>
    </source>
</evidence>
<dbReference type="Pfam" id="PF23233">
    <property type="entry name" value="HAT_Syf1_CNRKL1_N"/>
    <property type="match status" value="1"/>
</dbReference>
<dbReference type="InterPro" id="IPR003107">
    <property type="entry name" value="HAT"/>
</dbReference>
<name>A0ABQ8U3E5_9EUKA</name>
<dbReference type="SMART" id="SM00386">
    <property type="entry name" value="HAT"/>
    <property type="match status" value="14"/>
</dbReference>
<keyword evidence="3" id="KW-0507">mRNA processing</keyword>
<dbReference type="InterPro" id="IPR011990">
    <property type="entry name" value="TPR-like_helical_dom_sf"/>
</dbReference>
<keyword evidence="9" id="KW-0802">TPR repeat</keyword>